<feature type="signal peptide" evidence="1">
    <location>
        <begin position="1"/>
        <end position="20"/>
    </location>
</feature>
<keyword evidence="1" id="KW-0732">Signal</keyword>
<evidence type="ECO:0000313" key="3">
    <source>
        <dbReference type="Proteomes" id="UP000075880"/>
    </source>
</evidence>
<evidence type="ECO:0008006" key="4">
    <source>
        <dbReference type="Google" id="ProtNLM"/>
    </source>
</evidence>
<name>A0AAG5D2G9_ANOAO</name>
<dbReference type="AlphaFoldDB" id="A0AAG5D2G9"/>
<keyword evidence="3" id="KW-1185">Reference proteome</keyword>
<dbReference type="Proteomes" id="UP000075880">
    <property type="component" value="Unassembled WGS sequence"/>
</dbReference>
<organism evidence="2 3">
    <name type="scientific">Anopheles atroparvus</name>
    <name type="common">European mosquito</name>
    <dbReference type="NCBI Taxonomy" id="41427"/>
    <lineage>
        <taxon>Eukaryota</taxon>
        <taxon>Metazoa</taxon>
        <taxon>Ecdysozoa</taxon>
        <taxon>Arthropoda</taxon>
        <taxon>Hexapoda</taxon>
        <taxon>Insecta</taxon>
        <taxon>Pterygota</taxon>
        <taxon>Neoptera</taxon>
        <taxon>Endopterygota</taxon>
        <taxon>Diptera</taxon>
        <taxon>Nematocera</taxon>
        <taxon>Culicoidea</taxon>
        <taxon>Culicidae</taxon>
        <taxon>Anophelinae</taxon>
        <taxon>Anopheles</taxon>
    </lineage>
</organism>
<evidence type="ECO:0000256" key="1">
    <source>
        <dbReference type="SAM" id="SignalP"/>
    </source>
</evidence>
<sequence length="155" mass="17030">MKLAIFSACLLVSLLQATQALRCMQGLEFVSGNEKKQDEKAPEFTECGFAAATASAAQLALIKPGTISLPSTDYKCFHLRYEETKTNAATILKGCIYKNQDVCDGKFQSNSVHEAFCSQCSQDECNSAMRFAFDWKILGLTIFALVSYLMHVSAT</sequence>
<proteinExistence type="predicted"/>
<evidence type="ECO:0000313" key="2">
    <source>
        <dbReference type="EnsemblMetazoa" id="ENSAATROPP005452"/>
    </source>
</evidence>
<dbReference type="EnsemblMetazoa" id="ENSAATROPT005973">
    <property type="protein sequence ID" value="ENSAATROPP005452"/>
    <property type="gene ID" value="ENSAATROPG004834"/>
</dbReference>
<protein>
    <recommendedName>
        <fullName evidence="4">Protein sleepless</fullName>
    </recommendedName>
</protein>
<reference evidence="2" key="1">
    <citation type="submission" date="2024-04" db="UniProtKB">
        <authorList>
            <consortium name="EnsemblMetazoa"/>
        </authorList>
    </citation>
    <scope>IDENTIFICATION</scope>
    <source>
        <strain evidence="2">EBRO</strain>
    </source>
</reference>
<accession>A0AAG5D2G9</accession>
<feature type="chain" id="PRO_5042582117" description="Protein sleepless" evidence="1">
    <location>
        <begin position="21"/>
        <end position="155"/>
    </location>
</feature>